<sequence length="71" mass="7949">MFPNVERVEIKASALIPSPTTFKRKLEETAITNPKHQSDTTSNSSSETVLKSWLYSLTATLLEFTRLSMSS</sequence>
<gene>
    <name evidence="1" type="ORF">I313_00585</name>
</gene>
<dbReference type="Proteomes" id="UP000053392">
    <property type="component" value="Unassembled WGS sequence"/>
</dbReference>
<dbReference type="OrthoDB" id="2567135at2759"/>
<evidence type="ECO:0000313" key="2">
    <source>
        <dbReference type="Proteomes" id="UP000053392"/>
    </source>
</evidence>
<dbReference type="EMBL" id="KN847896">
    <property type="protein sequence ID" value="KIR43741.1"/>
    <property type="molecule type" value="Genomic_DNA"/>
</dbReference>
<name>A0A0D0V8B9_9TREE</name>
<keyword evidence="2" id="KW-1185">Reference proteome</keyword>
<dbReference type="HOGENOM" id="CLU_2739935_0_0_1"/>
<protein>
    <submittedName>
        <fullName evidence="1">Uncharacterized protein</fullName>
    </submittedName>
</protein>
<evidence type="ECO:0000313" key="1">
    <source>
        <dbReference type="EMBL" id="KIR43741.1"/>
    </source>
</evidence>
<organism evidence="1 2">
    <name type="scientific">Cryptococcus deuterogattii Ram5</name>
    <dbReference type="NCBI Taxonomy" id="1296110"/>
    <lineage>
        <taxon>Eukaryota</taxon>
        <taxon>Fungi</taxon>
        <taxon>Dikarya</taxon>
        <taxon>Basidiomycota</taxon>
        <taxon>Agaricomycotina</taxon>
        <taxon>Tremellomycetes</taxon>
        <taxon>Tremellales</taxon>
        <taxon>Cryptococcaceae</taxon>
        <taxon>Cryptococcus</taxon>
        <taxon>Cryptococcus gattii species complex</taxon>
    </lineage>
</organism>
<dbReference type="AlphaFoldDB" id="A0A0D0V8B9"/>
<proteinExistence type="predicted"/>
<accession>A0A0D0V8B9</accession>
<reference evidence="1 2" key="1">
    <citation type="submission" date="2015-01" db="EMBL/GenBank/DDBJ databases">
        <title>The Genome Sequence of Cryptococcus gattii Ram5.</title>
        <authorList>
            <consortium name="The Broad Institute Genomics Platform"/>
            <person name="Cuomo C."/>
            <person name="Litvintseva A."/>
            <person name="Chen Y."/>
            <person name="Heitman J."/>
            <person name="Sun S."/>
            <person name="Springer D."/>
            <person name="Dromer F."/>
            <person name="Young S."/>
            <person name="Zeng Q."/>
            <person name="Gargeya S."/>
            <person name="Abouelleil A."/>
            <person name="Alvarado L."/>
            <person name="Chapman S.B."/>
            <person name="Gainer-Dewar J."/>
            <person name="Goldberg J."/>
            <person name="Griggs A."/>
            <person name="Gujja S."/>
            <person name="Hansen M."/>
            <person name="Howarth C."/>
            <person name="Imamovic A."/>
            <person name="Larimer J."/>
            <person name="Murphy C."/>
            <person name="Naylor J."/>
            <person name="Pearson M."/>
            <person name="Priest M."/>
            <person name="Roberts A."/>
            <person name="Saif S."/>
            <person name="Shea T."/>
            <person name="Sykes S."/>
            <person name="Wortman J."/>
            <person name="Nusbaum C."/>
            <person name="Birren B."/>
        </authorList>
    </citation>
    <scope>NUCLEOTIDE SEQUENCE [LARGE SCALE GENOMIC DNA]</scope>
    <source>
        <strain evidence="1 2">Ram5</strain>
    </source>
</reference>